<proteinExistence type="predicted"/>
<evidence type="ECO:0000256" key="1">
    <source>
        <dbReference type="SAM" id="MobiDB-lite"/>
    </source>
</evidence>
<accession>A0A852V749</accession>
<feature type="region of interest" description="Disordered" evidence="1">
    <location>
        <begin position="36"/>
        <end position="60"/>
    </location>
</feature>
<dbReference type="Proteomes" id="UP000564385">
    <property type="component" value="Unassembled WGS sequence"/>
</dbReference>
<sequence>MRLHLRPVFLMLLVCVALAFAPRLFAQSPVERPSLTRMQEYRAHRSSSADPLGGNEDHREIAPGGTLELLDADGPGTVTHIWFTISTGGVENYFLKKIILRMYWDNETEPSVETTLADFFGEHFGDLRPWSSEMLSVGPDRSMNSFFPMPFRKHARITLTNEGSLKIGRIYFNLDYVIHNKPLPADTLYFHACFTQQQPAHGWTDDWKINRDVAAKPNLDGKGNFNWLEATGKGQYVGVVMSVLQNQDGWWGEGDDMFFVDGEKTPSIAGTGAEDYFLGAFDFWPGNYTGPRFGIFRMGEEHIGSRYTVYRFHLEEPIPFTKSLIAGIEHGSANHRSDSYYATAYWYQTLPHAPLPPLPAIADRIPEIQLVGGPGVVTPSKLEPKPPTAKQ</sequence>
<evidence type="ECO:0008006" key="4">
    <source>
        <dbReference type="Google" id="ProtNLM"/>
    </source>
</evidence>
<dbReference type="AlphaFoldDB" id="A0A852V749"/>
<name>A0A852V749_9BACT</name>
<dbReference type="EMBL" id="JACCCU010000001">
    <property type="protein sequence ID" value="NYF88733.1"/>
    <property type="molecule type" value="Genomic_DNA"/>
</dbReference>
<protein>
    <recommendedName>
        <fullName evidence="4">DUF2961 domain-containing protein</fullName>
    </recommendedName>
</protein>
<dbReference type="Gene3D" id="2.60.120.1390">
    <property type="match status" value="1"/>
</dbReference>
<comment type="caution">
    <text evidence="2">The sequence shown here is derived from an EMBL/GenBank/DDBJ whole genome shotgun (WGS) entry which is preliminary data.</text>
</comment>
<gene>
    <name evidence="2" type="ORF">HDF08_000800</name>
</gene>
<organism evidence="2 3">
    <name type="scientific">Tunturiibacter lichenicola</name>
    <dbReference type="NCBI Taxonomy" id="2051959"/>
    <lineage>
        <taxon>Bacteria</taxon>
        <taxon>Pseudomonadati</taxon>
        <taxon>Acidobacteriota</taxon>
        <taxon>Terriglobia</taxon>
        <taxon>Terriglobales</taxon>
        <taxon>Acidobacteriaceae</taxon>
        <taxon>Tunturiibacter</taxon>
    </lineage>
</organism>
<evidence type="ECO:0000313" key="2">
    <source>
        <dbReference type="EMBL" id="NYF88733.1"/>
    </source>
</evidence>
<evidence type="ECO:0000313" key="3">
    <source>
        <dbReference type="Proteomes" id="UP000564385"/>
    </source>
</evidence>
<reference evidence="2 3" key="1">
    <citation type="submission" date="2020-07" db="EMBL/GenBank/DDBJ databases">
        <title>Genomic Encyclopedia of Type Strains, Phase IV (KMG-V): Genome sequencing to study the core and pangenomes of soil and plant-associated prokaryotes.</title>
        <authorList>
            <person name="Whitman W."/>
        </authorList>
    </citation>
    <scope>NUCLEOTIDE SEQUENCE [LARGE SCALE GENOMIC DNA]</scope>
    <source>
        <strain evidence="2 3">M8UP22</strain>
    </source>
</reference>
<dbReference type="InterPro" id="IPR021345">
    <property type="entry name" value="DUF2961"/>
</dbReference>
<dbReference type="Pfam" id="PF11175">
    <property type="entry name" value="DUF2961"/>
    <property type="match status" value="1"/>
</dbReference>